<dbReference type="PANTHER" id="PTHR23282">
    <property type="entry name" value="APICAL ENDOSOMAL GLYCOPROTEIN PRECURSOR"/>
    <property type="match status" value="1"/>
</dbReference>
<feature type="compositionally biased region" description="Pro residues" evidence="1">
    <location>
        <begin position="141"/>
        <end position="162"/>
    </location>
</feature>
<evidence type="ECO:0000313" key="4">
    <source>
        <dbReference type="EMBL" id="KAJ7393861.1"/>
    </source>
</evidence>
<proteinExistence type="predicted"/>
<dbReference type="Gene3D" id="2.40.10.10">
    <property type="entry name" value="Trypsin-like serine proteases"/>
    <property type="match status" value="1"/>
</dbReference>
<dbReference type="SMART" id="SM00137">
    <property type="entry name" value="MAM"/>
    <property type="match status" value="1"/>
</dbReference>
<feature type="compositionally biased region" description="Pro residues" evidence="1">
    <location>
        <begin position="232"/>
        <end position="246"/>
    </location>
</feature>
<dbReference type="SUPFAM" id="SSF49899">
    <property type="entry name" value="Concanavalin A-like lectins/glucanases"/>
    <property type="match status" value="1"/>
</dbReference>
<evidence type="ECO:0000256" key="2">
    <source>
        <dbReference type="SAM" id="SignalP"/>
    </source>
</evidence>
<dbReference type="EMBL" id="MU825397">
    <property type="protein sequence ID" value="KAJ7393861.1"/>
    <property type="molecule type" value="Genomic_DNA"/>
</dbReference>
<protein>
    <recommendedName>
        <fullName evidence="3">MAM domain-containing protein</fullName>
    </recommendedName>
</protein>
<dbReference type="GO" id="GO:0016020">
    <property type="term" value="C:membrane"/>
    <property type="evidence" value="ECO:0007669"/>
    <property type="project" value="InterPro"/>
</dbReference>
<dbReference type="AlphaFoldDB" id="A0A9X0A5K3"/>
<gene>
    <name evidence="4" type="ORF">OS493_003528</name>
</gene>
<dbReference type="InterPro" id="IPR013320">
    <property type="entry name" value="ConA-like_dom_sf"/>
</dbReference>
<keyword evidence="2" id="KW-0732">Signal</keyword>
<dbReference type="SUPFAM" id="SSF50494">
    <property type="entry name" value="Trypsin-like serine proteases"/>
    <property type="match status" value="1"/>
</dbReference>
<dbReference type="InterPro" id="IPR009003">
    <property type="entry name" value="Peptidase_S1_PA"/>
</dbReference>
<reference evidence="4" key="1">
    <citation type="submission" date="2023-01" db="EMBL/GenBank/DDBJ databases">
        <title>Genome assembly of the deep-sea coral Lophelia pertusa.</title>
        <authorList>
            <person name="Herrera S."/>
            <person name="Cordes E."/>
        </authorList>
    </citation>
    <scope>NUCLEOTIDE SEQUENCE</scope>
    <source>
        <strain evidence="4">USNM1676648</strain>
        <tissue evidence="4">Polyp</tissue>
    </source>
</reference>
<dbReference type="PANTHER" id="PTHR23282:SF101">
    <property type="entry name" value="MAM DOMAIN-CONTAINING PROTEIN"/>
    <property type="match status" value="1"/>
</dbReference>
<dbReference type="Gene3D" id="2.60.120.200">
    <property type="match status" value="1"/>
</dbReference>
<dbReference type="Proteomes" id="UP001163046">
    <property type="component" value="Unassembled WGS sequence"/>
</dbReference>
<dbReference type="GO" id="GO:0006508">
    <property type="term" value="P:proteolysis"/>
    <property type="evidence" value="ECO:0007669"/>
    <property type="project" value="InterPro"/>
</dbReference>
<feature type="region of interest" description="Disordered" evidence="1">
    <location>
        <begin position="133"/>
        <end position="168"/>
    </location>
</feature>
<dbReference type="InterPro" id="IPR043504">
    <property type="entry name" value="Peptidase_S1_PA_chymotrypsin"/>
</dbReference>
<feature type="signal peptide" evidence="2">
    <location>
        <begin position="1"/>
        <end position="15"/>
    </location>
</feature>
<dbReference type="InterPro" id="IPR001254">
    <property type="entry name" value="Trypsin_dom"/>
</dbReference>
<evidence type="ECO:0000256" key="1">
    <source>
        <dbReference type="SAM" id="MobiDB-lite"/>
    </source>
</evidence>
<dbReference type="Pfam" id="PF00089">
    <property type="entry name" value="Trypsin"/>
    <property type="match status" value="1"/>
</dbReference>
<dbReference type="InterPro" id="IPR051560">
    <property type="entry name" value="MAM_domain-containing"/>
</dbReference>
<evidence type="ECO:0000259" key="3">
    <source>
        <dbReference type="SMART" id="SM00137"/>
    </source>
</evidence>
<feature type="chain" id="PRO_5040722333" description="MAM domain-containing protein" evidence="2">
    <location>
        <begin position="16"/>
        <end position="288"/>
    </location>
</feature>
<accession>A0A9X0A5K3</accession>
<dbReference type="Pfam" id="PF00629">
    <property type="entry name" value="MAM"/>
    <property type="match status" value="1"/>
</dbReference>
<dbReference type="GO" id="GO:0004252">
    <property type="term" value="F:serine-type endopeptidase activity"/>
    <property type="evidence" value="ECO:0007669"/>
    <property type="project" value="InterPro"/>
</dbReference>
<comment type="caution">
    <text evidence="4">The sequence shown here is derived from an EMBL/GenBank/DDBJ whole genome shotgun (WGS) entry which is preliminary data.</text>
</comment>
<name>A0A9X0A5K3_9CNID</name>
<feature type="region of interest" description="Disordered" evidence="1">
    <location>
        <begin position="225"/>
        <end position="253"/>
    </location>
</feature>
<feature type="domain" description="MAM" evidence="3">
    <location>
        <begin position="13"/>
        <end position="141"/>
    </location>
</feature>
<organism evidence="4 5">
    <name type="scientific">Desmophyllum pertusum</name>
    <dbReference type="NCBI Taxonomy" id="174260"/>
    <lineage>
        <taxon>Eukaryota</taxon>
        <taxon>Metazoa</taxon>
        <taxon>Cnidaria</taxon>
        <taxon>Anthozoa</taxon>
        <taxon>Hexacorallia</taxon>
        <taxon>Scleractinia</taxon>
        <taxon>Caryophylliina</taxon>
        <taxon>Caryophylliidae</taxon>
        <taxon>Desmophyllum</taxon>
    </lineage>
</organism>
<keyword evidence="5" id="KW-1185">Reference proteome</keyword>
<dbReference type="InterPro" id="IPR000998">
    <property type="entry name" value="MAM_dom"/>
</dbReference>
<sequence>MLVFVLLSLLAVSLAQDCDFENGQCGWKAKRMKWIRRQGDTPSGKGSYLSMNRGRVADLYNTFAGDTCLTLWYNINGAKSIEVVVDKDRVVKVLKSTDTKWHMAQVEITGVKQRIKLKGVRANKRQHIAIDDISFTDSCGPSPPTDRPTPPPPNPGTAPPQGPCGLKGNARITWSTQKKRRETRFYLHGATSWGNGCAAKNAYGVYARVSYFVDWVLMKIGKPGKPTTAAPTPMPGTPTVPGPNPPQGACGKGPATRIVGGVAAKHGDWPCKRCYKVHGVEISSVVEL</sequence>
<evidence type="ECO:0000313" key="5">
    <source>
        <dbReference type="Proteomes" id="UP001163046"/>
    </source>
</evidence>